<organism evidence="3 4">
    <name type="scientific">Dactylosporangium aurantiacum</name>
    <dbReference type="NCBI Taxonomy" id="35754"/>
    <lineage>
        <taxon>Bacteria</taxon>
        <taxon>Bacillati</taxon>
        <taxon>Actinomycetota</taxon>
        <taxon>Actinomycetes</taxon>
        <taxon>Micromonosporales</taxon>
        <taxon>Micromonosporaceae</taxon>
        <taxon>Dactylosporangium</taxon>
    </lineage>
</organism>
<feature type="transmembrane region" description="Helical" evidence="2">
    <location>
        <begin position="40"/>
        <end position="56"/>
    </location>
</feature>
<keyword evidence="2" id="KW-1133">Transmembrane helix</keyword>
<feature type="transmembrane region" description="Helical" evidence="2">
    <location>
        <begin position="62"/>
        <end position="87"/>
    </location>
</feature>
<reference evidence="3" key="1">
    <citation type="submission" date="2021-04" db="EMBL/GenBank/DDBJ databases">
        <title>Dactylosporangium aurantiacum NRRL B-8018 full assembly.</title>
        <authorList>
            <person name="Hartkoorn R.C."/>
            <person name="Beaudoing E."/>
            <person name="Hot D."/>
        </authorList>
    </citation>
    <scope>NUCLEOTIDE SEQUENCE</scope>
    <source>
        <strain evidence="3">NRRL B-8018</strain>
    </source>
</reference>
<feature type="transmembrane region" description="Helical" evidence="2">
    <location>
        <begin position="99"/>
        <end position="125"/>
    </location>
</feature>
<evidence type="ECO:0000313" key="4">
    <source>
        <dbReference type="Proteomes" id="UP001058003"/>
    </source>
</evidence>
<dbReference type="AlphaFoldDB" id="A0A9Q9ILH8"/>
<feature type="compositionally biased region" description="Basic and acidic residues" evidence="1">
    <location>
        <begin position="235"/>
        <end position="250"/>
    </location>
</feature>
<proteinExistence type="predicted"/>
<feature type="compositionally biased region" description="Basic and acidic residues" evidence="1">
    <location>
        <begin position="276"/>
        <end position="292"/>
    </location>
</feature>
<dbReference type="EMBL" id="CP073767">
    <property type="protein sequence ID" value="UWZ55213.1"/>
    <property type="molecule type" value="Genomic_DNA"/>
</dbReference>
<sequence length="298" mass="32843">MRKTLTEQKQQRWMRISEQIKTEDPEAYQHLQGSKGMDRIGAGFLAILSALFFALFDITASVLVILGFLIFRWAVIASPILGTVGLLRPANAGLRRLGNAVIAAMFNIIIFGTGSAIYLFAVSLILGTASLAGWLQVLLIWLTGVVGWLLLRPYRRITQLGGKDSTRAITSAGSWHRLFLRDVRQAAALKVVDAGGTNEPRQRGESGLVQQRPESRDEDSLAVGVGERTTGAGERVARPEERPARQDSPQRRRRDPVWEEPDSPAETAPSYSIYRPDSDRSTADRTPARRPESANLPG</sequence>
<evidence type="ECO:0000256" key="1">
    <source>
        <dbReference type="SAM" id="MobiDB-lite"/>
    </source>
</evidence>
<keyword evidence="2" id="KW-0812">Transmembrane</keyword>
<evidence type="ECO:0000256" key="2">
    <source>
        <dbReference type="SAM" id="Phobius"/>
    </source>
</evidence>
<dbReference type="KEGG" id="daur:Daura_02750"/>
<feature type="transmembrane region" description="Helical" evidence="2">
    <location>
        <begin position="131"/>
        <end position="151"/>
    </location>
</feature>
<evidence type="ECO:0000313" key="3">
    <source>
        <dbReference type="EMBL" id="UWZ55213.1"/>
    </source>
</evidence>
<keyword evidence="4" id="KW-1185">Reference proteome</keyword>
<gene>
    <name evidence="3" type="ORF">Daura_02750</name>
</gene>
<keyword evidence="2" id="KW-0472">Membrane</keyword>
<protein>
    <submittedName>
        <fullName evidence="3">Uncharacterized protein</fullName>
    </submittedName>
</protein>
<feature type="region of interest" description="Disordered" evidence="1">
    <location>
        <begin position="193"/>
        <end position="298"/>
    </location>
</feature>
<accession>A0A9Q9ILH8</accession>
<dbReference type="Proteomes" id="UP001058003">
    <property type="component" value="Chromosome"/>
</dbReference>
<name>A0A9Q9ILH8_9ACTN</name>